<dbReference type="PRINTS" id="PR00807">
    <property type="entry name" value="AMBALLERGEN"/>
</dbReference>
<keyword evidence="2 4" id="KW-0732">Signal</keyword>
<dbReference type="InterPro" id="IPR018082">
    <property type="entry name" value="AmbAllergen"/>
</dbReference>
<dbReference type="GO" id="GO:0046872">
    <property type="term" value="F:metal ion binding"/>
    <property type="evidence" value="ECO:0007669"/>
    <property type="project" value="UniProtKB-KW"/>
</dbReference>
<protein>
    <recommendedName>
        <fullName evidence="7">Pectate lyase</fullName>
    </recommendedName>
</protein>
<dbReference type="Proteomes" id="UP000255283">
    <property type="component" value="Unassembled WGS sequence"/>
</dbReference>
<gene>
    <name evidence="5" type="ORF">NCTC13063_01557</name>
</gene>
<evidence type="ECO:0000313" key="5">
    <source>
        <dbReference type="EMBL" id="SUB80274.1"/>
    </source>
</evidence>
<reference evidence="5 6" key="1">
    <citation type="submission" date="2018-06" db="EMBL/GenBank/DDBJ databases">
        <authorList>
            <consortium name="Pathogen Informatics"/>
            <person name="Doyle S."/>
        </authorList>
    </citation>
    <scope>NUCLEOTIDE SEQUENCE [LARGE SCALE GENOMIC DNA]</scope>
    <source>
        <strain evidence="5 6">NCTC13063</strain>
    </source>
</reference>
<keyword evidence="1" id="KW-0479">Metal-binding</keyword>
<dbReference type="PANTHER" id="PTHR42970">
    <property type="entry name" value="PECTATE LYASE C-RELATED"/>
    <property type="match status" value="1"/>
</dbReference>
<dbReference type="AlphaFoldDB" id="A0AAQ1UJD6"/>
<dbReference type="EMBL" id="UGTJ01000001">
    <property type="protein sequence ID" value="SUB80274.1"/>
    <property type="molecule type" value="Genomic_DNA"/>
</dbReference>
<dbReference type="Gene3D" id="2.160.20.10">
    <property type="entry name" value="Single-stranded right-handed beta-helix, Pectin lyase-like"/>
    <property type="match status" value="1"/>
</dbReference>
<dbReference type="InterPro" id="IPR052063">
    <property type="entry name" value="Polysaccharide_Lyase_1"/>
</dbReference>
<evidence type="ECO:0000256" key="4">
    <source>
        <dbReference type="SAM" id="SignalP"/>
    </source>
</evidence>
<feature type="signal peptide" evidence="4">
    <location>
        <begin position="1"/>
        <end position="23"/>
    </location>
</feature>
<organism evidence="5 6">
    <name type="scientific">Segatella buccae</name>
    <dbReference type="NCBI Taxonomy" id="28126"/>
    <lineage>
        <taxon>Bacteria</taxon>
        <taxon>Pseudomonadati</taxon>
        <taxon>Bacteroidota</taxon>
        <taxon>Bacteroidia</taxon>
        <taxon>Bacteroidales</taxon>
        <taxon>Prevotellaceae</taxon>
        <taxon>Segatella</taxon>
    </lineage>
</organism>
<dbReference type="InterPro" id="IPR011050">
    <property type="entry name" value="Pectin_lyase_fold/virulence"/>
</dbReference>
<dbReference type="RefSeq" id="WP_115153759.1">
    <property type="nucleotide sequence ID" value="NZ_DBFWLE010000013.1"/>
</dbReference>
<evidence type="ECO:0008006" key="7">
    <source>
        <dbReference type="Google" id="ProtNLM"/>
    </source>
</evidence>
<dbReference type="SUPFAM" id="SSF51126">
    <property type="entry name" value="Pectin lyase-like"/>
    <property type="match status" value="1"/>
</dbReference>
<keyword evidence="3" id="KW-0325">Glycoprotein</keyword>
<accession>A0AAQ1UJD6</accession>
<comment type="caution">
    <text evidence="5">The sequence shown here is derived from an EMBL/GenBank/DDBJ whole genome shotgun (WGS) entry which is preliminary data.</text>
</comment>
<proteinExistence type="predicted"/>
<evidence type="ECO:0000313" key="6">
    <source>
        <dbReference type="Proteomes" id="UP000255283"/>
    </source>
</evidence>
<dbReference type="PANTHER" id="PTHR42970:SF1">
    <property type="entry name" value="PECTATE LYASE C-RELATED"/>
    <property type="match status" value="1"/>
</dbReference>
<name>A0AAQ1UJD6_9BACT</name>
<evidence type="ECO:0000256" key="1">
    <source>
        <dbReference type="ARBA" id="ARBA00022723"/>
    </source>
</evidence>
<feature type="chain" id="PRO_5043017546" description="Pectate lyase" evidence="4">
    <location>
        <begin position="24"/>
        <end position="839"/>
    </location>
</feature>
<evidence type="ECO:0000256" key="2">
    <source>
        <dbReference type="ARBA" id="ARBA00022729"/>
    </source>
</evidence>
<evidence type="ECO:0000256" key="3">
    <source>
        <dbReference type="ARBA" id="ARBA00023180"/>
    </source>
</evidence>
<dbReference type="InterPro" id="IPR012334">
    <property type="entry name" value="Pectin_lyas_fold"/>
</dbReference>
<sequence>MIDFKALFSASLLLLTGMGTAYAQRIDLDNGSRQPADGFSSWVVKEGREASARFGNLQLTLSTSADCRLKSNWWKDGVNKYNCCINDGVTVQAVDDSGQRKPSSGGKTIRLTVSGLSPGRHSLQAYHNYVDGEPSARLPLLAVKVDGRWLLRGIAQSQRAEKASAAGRSYVEFSVKRADRPVVIEFATIPERGESYTNTGFYINSLEFDVTAADRLAHDPYPTDGDFHAAADSGITFRWQAAKSASAHICHFGTDSLTVADGTGGELLRTASFTRRGLSPLKTYYWRVDEVIDGVTYKGKVWSFRPRRDAFPGAEGYGRYAIGGRGGMVYHVTSLDDDPINPVPGTFRYGISRLHGPRTIVFDVGGVIALKSRLTCSDRFVTIAGQTAPGLGIMLRSHPFGMAGDGITRFLRLRLGHEALHDRDGLDGMGMAGNDHSIMDHCSISWTIDEAFSSRNARHITLQRTLISETLNVAGHPNYGKGMKHGYSATIGGGEGGAQGSSFHHNLLAHNEGRNWSMSGGLDGSGAYDGHHDMFNNVVYNWGHRACDGGTHEGQFVANYYKMGPATTQPFLLVAQLEGTGSGTQSYFVAGNLRENRDGSLTRDREGETYRYTLSHGQKLSWEVFRRKPFFPSLARVETAETAYRSVLSDVGCNVQGLDNHDRRMIRETLLGTASTTGSFDSVADGLIDSETDKGCEGFDGLDIAPAVRPTGWDTDGDGIPDWFERARGWDASTPNNNADSDGNSYTDLEDYLNWMALPHFIGLHVGEKQQIALATYFAGFPNGRFAVTPSAGVDVTIKGSLLTFTPRASGLSTLEVTATQDGVSFTRSFNLHVAETVR</sequence>